<evidence type="ECO:0000313" key="2">
    <source>
        <dbReference type="Proteomes" id="UP000092993"/>
    </source>
</evidence>
<dbReference type="Proteomes" id="UP000092993">
    <property type="component" value="Unassembled WGS sequence"/>
</dbReference>
<keyword evidence="2" id="KW-1185">Reference proteome</keyword>
<organism evidence="1 2">
    <name type="scientific">Grifola frondosa</name>
    <name type="common">Maitake</name>
    <name type="synonym">Polyporus frondosus</name>
    <dbReference type="NCBI Taxonomy" id="5627"/>
    <lineage>
        <taxon>Eukaryota</taxon>
        <taxon>Fungi</taxon>
        <taxon>Dikarya</taxon>
        <taxon>Basidiomycota</taxon>
        <taxon>Agaricomycotina</taxon>
        <taxon>Agaricomycetes</taxon>
        <taxon>Polyporales</taxon>
        <taxon>Grifolaceae</taxon>
        <taxon>Grifola</taxon>
    </lineage>
</organism>
<protein>
    <submittedName>
        <fullName evidence="1">Uncharacterized protein</fullName>
    </submittedName>
</protein>
<reference evidence="1 2" key="1">
    <citation type="submission" date="2016-03" db="EMBL/GenBank/DDBJ databases">
        <title>Whole genome sequencing of Grifola frondosa 9006-11.</title>
        <authorList>
            <person name="Min B."/>
            <person name="Park H."/>
            <person name="Kim J.-G."/>
            <person name="Cho H."/>
            <person name="Oh Y.-L."/>
            <person name="Kong W.-S."/>
            <person name="Choi I.-G."/>
        </authorList>
    </citation>
    <scope>NUCLEOTIDE SEQUENCE [LARGE SCALE GENOMIC DNA]</scope>
    <source>
        <strain evidence="1 2">9006-11</strain>
    </source>
</reference>
<proteinExistence type="predicted"/>
<comment type="caution">
    <text evidence="1">The sequence shown here is derived from an EMBL/GenBank/DDBJ whole genome shotgun (WGS) entry which is preliminary data.</text>
</comment>
<dbReference type="EMBL" id="LUGG01000043">
    <property type="protein sequence ID" value="OBZ65573.1"/>
    <property type="molecule type" value="Genomic_DNA"/>
</dbReference>
<gene>
    <name evidence="1" type="ORF">A0H81_14452</name>
</gene>
<accession>A0A1C7LLH6</accession>
<name>A0A1C7LLH6_GRIFR</name>
<evidence type="ECO:0000313" key="1">
    <source>
        <dbReference type="EMBL" id="OBZ65573.1"/>
    </source>
</evidence>
<dbReference type="AlphaFoldDB" id="A0A1C7LLH6"/>
<sequence length="100" mass="11128">MHTVRSESRHQQICNIAGQKCIESRRSFVKFEDAMQTPHTTSTYVDLIALILKNSSATIAYMIGSPDITASLVIRSKIVYSMMRNSVLVLTSTLYAGDTL</sequence>